<dbReference type="Gene3D" id="3.80.10.10">
    <property type="entry name" value="Ribonuclease Inhibitor"/>
    <property type="match status" value="4"/>
</dbReference>
<sequence>MRNTLHLLKRSCGNKLKNEPYLATMIGREYLTVAMVAVLVVTSTRVQSAEEVTNNVTFTYRTTGEGNVSLTYPRNEASECIFDKRIGTLTCTDNKSFNNTTRVWNNEPASIKYIKINCKLDGAYRKQCYCINGTTGFRPCHLRRLDLGVLANLTNLEVLDLSYNRLDTIQTEALQGLRNLKFVSFRFNYLKAFPTGLFCPSPVLKYLDIGSNPLKSYPYGSMLCKTDLEIKVLEVRNSTLDRIPDNALKNLTSLERFDLSFNPITSVTKRAFDAQNKITILENESFTALRNLEVLDLGGNTIHTLRNEMLAGLSSLKQLKIYSNRLEGIVNNTFGGLASLEILNIAGNKLASLEQLSLNGLSKLQELNLNDNALQRLPAGVLPYPTSLKVVRLANNNISTMGTQRWPPLKEFYIQQNHLTEVPTDINFTDMQIFNASYNNIATLSGPNFEQSSLKILDVSKCQISRIAGDTFTGLTKLEHVDLRHNMVVTFPPLFSGGWTIYDLLDNPITCACTMTWLAEPNVTVGNHNVSVGNFKIPKCKVYTENATYYPHNLRRHQFMCPENNTCDTKCACFKLVQNGDVHLVKCRNGLQEVPVFIPSTTNSLFLDGNNFTSITALYPLFNFTAMKTVELYMNGSEIQTVIPDMFKPFTKLEILSLAYNKIVNIPPGIFRNNNILRQLYLQHNEIRSIEVGAFQDLPALKELDLSGNHLTVLVPATVRELLALPASQYYFLTGNPWKCDCMAVAFKEFVDQERAKIRDRRTLGCDKGKEIVNVPKSKFTCSAEDEGSFGGKSAIIVGVIAGIAVFLVVMATCCYFRRELFSLLFFKTGCRIPGKKRVSGKHFDVLVNYDPTDEQCAGYVQRILLPKLKNNSYSIETSQHVIQDFEVTKRLLEDSRCSIFVIDKNFSSNAFLGQVFLAADKLQKHTKGHSVILLIHGDIDLMALEPEVMSHMRKGDYITARSRLWWERLVYELPDATSGFRPRADTADDEDVVVFSSLAEDQYEQI</sequence>
<evidence type="ECO:0000256" key="2">
    <source>
        <dbReference type="ARBA" id="ARBA00022729"/>
    </source>
</evidence>
<organism evidence="5 6">
    <name type="scientific">Mya arenaria</name>
    <name type="common">Soft-shell clam</name>
    <dbReference type="NCBI Taxonomy" id="6604"/>
    <lineage>
        <taxon>Eukaryota</taxon>
        <taxon>Metazoa</taxon>
        <taxon>Spiralia</taxon>
        <taxon>Lophotrochozoa</taxon>
        <taxon>Mollusca</taxon>
        <taxon>Bivalvia</taxon>
        <taxon>Autobranchia</taxon>
        <taxon>Heteroconchia</taxon>
        <taxon>Euheterodonta</taxon>
        <taxon>Imparidentia</taxon>
        <taxon>Neoheterodontei</taxon>
        <taxon>Myida</taxon>
        <taxon>Myoidea</taxon>
        <taxon>Myidae</taxon>
        <taxon>Mya</taxon>
    </lineage>
</organism>
<gene>
    <name evidence="5" type="ORF">MAR_030719</name>
</gene>
<accession>A0ABY7F1S4</accession>
<dbReference type="EMBL" id="CP111021">
    <property type="protein sequence ID" value="WAR16125.1"/>
    <property type="molecule type" value="Genomic_DNA"/>
</dbReference>
<dbReference type="InterPro" id="IPR050328">
    <property type="entry name" value="Dev_Immune_Receptor"/>
</dbReference>
<dbReference type="SUPFAM" id="SSF52200">
    <property type="entry name" value="Toll/Interleukin receptor TIR domain"/>
    <property type="match status" value="1"/>
</dbReference>
<evidence type="ECO:0000313" key="6">
    <source>
        <dbReference type="Proteomes" id="UP001164746"/>
    </source>
</evidence>
<dbReference type="SMART" id="SM00365">
    <property type="entry name" value="LRR_SD22"/>
    <property type="match status" value="6"/>
</dbReference>
<dbReference type="InterPro" id="IPR003591">
    <property type="entry name" value="Leu-rich_rpt_typical-subtyp"/>
</dbReference>
<keyword evidence="4" id="KW-0812">Transmembrane</keyword>
<protein>
    <submittedName>
        <fullName evidence="5">TOLL6-like protein</fullName>
    </submittedName>
</protein>
<dbReference type="Gene3D" id="3.40.50.10140">
    <property type="entry name" value="Toll/interleukin-1 receptor homology (TIR) domain"/>
    <property type="match status" value="1"/>
</dbReference>
<dbReference type="InterPro" id="IPR032675">
    <property type="entry name" value="LRR_dom_sf"/>
</dbReference>
<dbReference type="PANTHER" id="PTHR24373">
    <property type="entry name" value="SLIT RELATED LEUCINE-RICH REPEAT NEURONAL PROTEIN"/>
    <property type="match status" value="1"/>
</dbReference>
<keyword evidence="2" id="KW-0732">Signal</keyword>
<evidence type="ECO:0000313" key="5">
    <source>
        <dbReference type="EMBL" id="WAR16125.1"/>
    </source>
</evidence>
<evidence type="ECO:0000256" key="4">
    <source>
        <dbReference type="SAM" id="Phobius"/>
    </source>
</evidence>
<dbReference type="SUPFAM" id="SSF52058">
    <property type="entry name" value="L domain-like"/>
    <property type="match status" value="3"/>
</dbReference>
<keyword evidence="3" id="KW-0677">Repeat</keyword>
<keyword evidence="6" id="KW-1185">Reference proteome</keyword>
<name>A0ABY7F1S4_MYAAR</name>
<dbReference type="PRINTS" id="PR00019">
    <property type="entry name" value="LEURICHRPT"/>
</dbReference>
<dbReference type="Proteomes" id="UP001164746">
    <property type="component" value="Chromosome 10"/>
</dbReference>
<feature type="transmembrane region" description="Helical" evidence="4">
    <location>
        <begin position="795"/>
        <end position="817"/>
    </location>
</feature>
<keyword evidence="1" id="KW-0433">Leucine-rich repeat</keyword>
<evidence type="ECO:0000256" key="1">
    <source>
        <dbReference type="ARBA" id="ARBA00022614"/>
    </source>
</evidence>
<dbReference type="SMART" id="SM00369">
    <property type="entry name" value="LRR_TYP"/>
    <property type="match status" value="12"/>
</dbReference>
<dbReference type="PANTHER" id="PTHR24373:SF370">
    <property type="entry name" value="FISH-LIPS, ISOFORM E"/>
    <property type="match status" value="1"/>
</dbReference>
<dbReference type="Pfam" id="PF13855">
    <property type="entry name" value="LRR_8"/>
    <property type="match status" value="3"/>
</dbReference>
<keyword evidence="4" id="KW-0472">Membrane</keyword>
<keyword evidence="4" id="KW-1133">Transmembrane helix</keyword>
<dbReference type="InterPro" id="IPR001611">
    <property type="entry name" value="Leu-rich_rpt"/>
</dbReference>
<proteinExistence type="predicted"/>
<dbReference type="PROSITE" id="PS51450">
    <property type="entry name" value="LRR"/>
    <property type="match status" value="4"/>
</dbReference>
<dbReference type="SMART" id="SM00364">
    <property type="entry name" value="LRR_BAC"/>
    <property type="match status" value="5"/>
</dbReference>
<evidence type="ECO:0000256" key="3">
    <source>
        <dbReference type="ARBA" id="ARBA00022737"/>
    </source>
</evidence>
<dbReference type="InterPro" id="IPR035897">
    <property type="entry name" value="Toll_tir_struct_dom_sf"/>
</dbReference>
<reference evidence="5" key="1">
    <citation type="submission" date="2022-11" db="EMBL/GenBank/DDBJ databases">
        <title>Centuries of genome instability and evolution in soft-shell clam transmissible cancer (bioRxiv).</title>
        <authorList>
            <person name="Hart S.F.M."/>
            <person name="Yonemitsu M.A."/>
            <person name="Giersch R.M."/>
            <person name="Beal B.F."/>
            <person name="Arriagada G."/>
            <person name="Davis B.W."/>
            <person name="Ostrander E.A."/>
            <person name="Goff S.P."/>
            <person name="Metzger M.J."/>
        </authorList>
    </citation>
    <scope>NUCLEOTIDE SEQUENCE</scope>
    <source>
        <strain evidence="5">MELC-2E11</strain>
        <tissue evidence="5">Siphon/mantle</tissue>
    </source>
</reference>